<gene>
    <name evidence="3" type="ORF">BofuT4_P067790.1</name>
</gene>
<dbReference type="InterPro" id="IPR011333">
    <property type="entry name" value="SKP1/BTB/POZ_sf"/>
</dbReference>
<dbReference type="STRING" id="999810.G2XRK3"/>
<dbReference type="SUPFAM" id="SSF54695">
    <property type="entry name" value="POZ domain"/>
    <property type="match status" value="1"/>
</dbReference>
<dbReference type="Proteomes" id="UP000008177">
    <property type="component" value="Unplaced contigs"/>
</dbReference>
<proteinExistence type="predicted"/>
<dbReference type="EMBL" id="FQ790256">
    <property type="protein sequence ID" value="CCD43371.1"/>
    <property type="molecule type" value="Genomic_DNA"/>
</dbReference>
<name>G2XRK3_BOTF4</name>
<evidence type="ECO:0000313" key="4">
    <source>
        <dbReference type="Proteomes" id="UP000008177"/>
    </source>
</evidence>
<sequence>MSSSRAFQILTHSVSTATAWTLKVTKLLRAYPPLLMIEQVGEEMEYVESKRKRPGTRWECRMKANWVVDGENGMALLEGRAPFDVANIMPPLEESRDPEGKHASVESPRNIRKKGSQYLNDSQQGDKGPSLIRIKVGNVPHNRHTFQVSQAILRAKVKYFDKILTQRPALKNFNLRGKEPTSFALFLDWIYCGKYAPLNIEDGLIPFRSRIILYDLGDEYKLPELMDYTMTVLITNYAMHDELTLDEEYAHVIYLDTSDGSKLRSFVSHSLAMRLLAMGDFSEKQVWMMESGHPDLWRDVSSWMETIKGGSFGTPLVSSSFPGPWAYSKCIFHVHDVGAACSFMGDIF</sequence>
<accession>G2XRK3</accession>
<dbReference type="AlphaFoldDB" id="G2XRK3"/>
<dbReference type="PROSITE" id="PS50097">
    <property type="entry name" value="BTB"/>
    <property type="match status" value="1"/>
</dbReference>
<dbReference type="Pfam" id="PF00651">
    <property type="entry name" value="BTB"/>
    <property type="match status" value="1"/>
</dbReference>
<reference evidence="4" key="1">
    <citation type="journal article" date="2011" name="PLoS Genet.">
        <title>Genomic analysis of the necrotrophic fungal pathogens Sclerotinia sclerotiorum and Botrytis cinerea.</title>
        <authorList>
            <person name="Amselem J."/>
            <person name="Cuomo C.A."/>
            <person name="van Kan J.A."/>
            <person name="Viaud M."/>
            <person name="Benito E.P."/>
            <person name="Couloux A."/>
            <person name="Coutinho P.M."/>
            <person name="de Vries R.P."/>
            <person name="Dyer P.S."/>
            <person name="Fillinger S."/>
            <person name="Fournier E."/>
            <person name="Gout L."/>
            <person name="Hahn M."/>
            <person name="Kohn L."/>
            <person name="Lapalu N."/>
            <person name="Plummer K.M."/>
            <person name="Pradier J.M."/>
            <person name="Quevillon E."/>
            <person name="Sharon A."/>
            <person name="Simon A."/>
            <person name="ten Have A."/>
            <person name="Tudzynski B."/>
            <person name="Tudzynski P."/>
            <person name="Wincker P."/>
            <person name="Andrew M."/>
            <person name="Anthouard V."/>
            <person name="Beever R.E."/>
            <person name="Beffa R."/>
            <person name="Benoit I."/>
            <person name="Bouzid O."/>
            <person name="Brault B."/>
            <person name="Chen Z."/>
            <person name="Choquer M."/>
            <person name="Collemare J."/>
            <person name="Cotton P."/>
            <person name="Danchin E.G."/>
            <person name="Da Silva C."/>
            <person name="Gautier A."/>
            <person name="Giraud C."/>
            <person name="Giraud T."/>
            <person name="Gonzalez C."/>
            <person name="Grossetete S."/>
            <person name="Guldener U."/>
            <person name="Henrissat B."/>
            <person name="Howlett B.J."/>
            <person name="Kodira C."/>
            <person name="Kretschmer M."/>
            <person name="Lappartient A."/>
            <person name="Leroch M."/>
            <person name="Levis C."/>
            <person name="Mauceli E."/>
            <person name="Neuveglise C."/>
            <person name="Oeser B."/>
            <person name="Pearson M."/>
            <person name="Poulain J."/>
            <person name="Poussereau N."/>
            <person name="Quesneville H."/>
            <person name="Rascle C."/>
            <person name="Schumacher J."/>
            <person name="Segurens B."/>
            <person name="Sexton A."/>
            <person name="Silva E."/>
            <person name="Sirven C."/>
            <person name="Soanes D.M."/>
            <person name="Talbot N.J."/>
            <person name="Templeton M."/>
            <person name="Yandava C."/>
            <person name="Yarden O."/>
            <person name="Zeng Q."/>
            <person name="Rollins J.A."/>
            <person name="Lebrun M.H."/>
            <person name="Dickman M."/>
        </authorList>
    </citation>
    <scope>NUCLEOTIDE SEQUENCE [LARGE SCALE GENOMIC DNA]</scope>
    <source>
        <strain evidence="4">T4</strain>
    </source>
</reference>
<feature type="region of interest" description="Disordered" evidence="1">
    <location>
        <begin position="90"/>
        <end position="128"/>
    </location>
</feature>
<dbReference type="InParanoid" id="G2XRK3"/>
<organism evidence="3 4">
    <name type="scientific">Botryotinia fuckeliana (strain T4)</name>
    <name type="common">Noble rot fungus</name>
    <name type="synonym">Botrytis cinerea</name>
    <dbReference type="NCBI Taxonomy" id="999810"/>
    <lineage>
        <taxon>Eukaryota</taxon>
        <taxon>Fungi</taxon>
        <taxon>Dikarya</taxon>
        <taxon>Ascomycota</taxon>
        <taxon>Pezizomycotina</taxon>
        <taxon>Leotiomycetes</taxon>
        <taxon>Helotiales</taxon>
        <taxon>Sclerotiniaceae</taxon>
        <taxon>Botrytis</taxon>
    </lineage>
</organism>
<feature type="compositionally biased region" description="Basic and acidic residues" evidence="1">
    <location>
        <begin position="93"/>
        <end position="104"/>
    </location>
</feature>
<evidence type="ECO:0000313" key="3">
    <source>
        <dbReference type="EMBL" id="CCD43371.1"/>
    </source>
</evidence>
<dbReference type="Gene3D" id="3.30.710.10">
    <property type="entry name" value="Potassium Channel Kv1.1, Chain A"/>
    <property type="match status" value="1"/>
</dbReference>
<dbReference type="OrthoDB" id="3498022at2759"/>
<dbReference type="CDD" id="cd18186">
    <property type="entry name" value="BTB_POZ_ZBTB_KLHL-like"/>
    <property type="match status" value="1"/>
</dbReference>
<evidence type="ECO:0000256" key="1">
    <source>
        <dbReference type="SAM" id="MobiDB-lite"/>
    </source>
</evidence>
<dbReference type="InterPro" id="IPR000210">
    <property type="entry name" value="BTB/POZ_dom"/>
</dbReference>
<evidence type="ECO:0000259" key="2">
    <source>
        <dbReference type="PROSITE" id="PS50097"/>
    </source>
</evidence>
<dbReference type="HOGENOM" id="CLU_912128_0_0_1"/>
<protein>
    <recommendedName>
        <fullName evidence="2">BTB domain-containing protein</fullName>
    </recommendedName>
</protein>
<feature type="domain" description="BTB" evidence="2">
    <location>
        <begin position="130"/>
        <end position="199"/>
    </location>
</feature>